<evidence type="ECO:0000259" key="6">
    <source>
        <dbReference type="Pfam" id="PF00248"/>
    </source>
</evidence>
<evidence type="ECO:0000256" key="3">
    <source>
        <dbReference type="PIRSR" id="PIRSR000097-1"/>
    </source>
</evidence>
<evidence type="ECO:0000313" key="8">
    <source>
        <dbReference type="Proteomes" id="UP000230002"/>
    </source>
</evidence>
<dbReference type="PIRSF" id="PIRSF000097">
    <property type="entry name" value="AKR"/>
    <property type="match status" value="1"/>
</dbReference>
<comment type="similarity">
    <text evidence="1">Belongs to the aldo/keto reductase family.</text>
</comment>
<feature type="binding site" evidence="4">
    <location>
        <position position="115"/>
    </location>
    <ligand>
        <name>substrate</name>
    </ligand>
</feature>
<dbReference type="GO" id="GO:0016491">
    <property type="term" value="F:oxidoreductase activity"/>
    <property type="evidence" value="ECO:0007669"/>
    <property type="project" value="UniProtKB-KW"/>
</dbReference>
<dbReference type="InterPro" id="IPR018170">
    <property type="entry name" value="Aldo/ket_reductase_CS"/>
</dbReference>
<dbReference type="FunFam" id="3.20.20.100:FF:000007">
    <property type="entry name" value="NAD(P)H-dependent D-xylose reductase xyl1"/>
    <property type="match status" value="1"/>
</dbReference>
<protein>
    <recommendedName>
        <fullName evidence="6">NADP-dependent oxidoreductase domain-containing protein</fullName>
    </recommendedName>
</protein>
<proteinExistence type="inferred from homology"/>
<keyword evidence="8" id="KW-1185">Reference proteome</keyword>
<dbReference type="InterPro" id="IPR036812">
    <property type="entry name" value="NAD(P)_OxRdtase_dom_sf"/>
</dbReference>
<dbReference type="OrthoDB" id="416253at2759"/>
<evidence type="ECO:0000256" key="4">
    <source>
        <dbReference type="PIRSR" id="PIRSR000097-2"/>
    </source>
</evidence>
<dbReference type="PRINTS" id="PR00069">
    <property type="entry name" value="ALDKETRDTASE"/>
</dbReference>
<dbReference type="AlphaFoldDB" id="A0A2G8SQY8"/>
<comment type="caution">
    <text evidence="7">The sequence shown here is derived from an EMBL/GenBank/DDBJ whole genome shotgun (WGS) entry which is preliminary data.</text>
</comment>
<sequence>MVMSRSPTLRLRDGSEMPQIGMGTWKHYGTKAADAVYAGLQNGYRLVDGACDYGNEKECGDGLQRAIGEGIVERADVWVVSKLWNTFHRKEHVAEAVKRSLADWGVSYFDIYYVHFPISLAYVSPEVHYPPGWYFDGKSEVKHDSVPLRETWEALEELVDAGLIRHLGVSNVCSALLMDLFKYARIKPSVLQIEIHPYNTQARAVEYAQSQGLAVTAYSSFGPLGFRELSSPKALRTPPLFTHPAVISVAQKHDATPAQIILRWATQRDLAVIPKSNTPEMMRENLQSASFNLTEEEMGVISGLDVGLRFNDPADDFAGCYIFS</sequence>
<dbReference type="Gene3D" id="3.20.20.100">
    <property type="entry name" value="NADP-dependent oxidoreductase domain"/>
    <property type="match status" value="1"/>
</dbReference>
<dbReference type="PROSITE" id="PS00798">
    <property type="entry name" value="ALDOKETO_REDUCTASE_1"/>
    <property type="match status" value="1"/>
</dbReference>
<evidence type="ECO:0000313" key="7">
    <source>
        <dbReference type="EMBL" id="PIL36164.1"/>
    </source>
</evidence>
<organism evidence="7 8">
    <name type="scientific">Ganoderma sinense ZZ0214-1</name>
    <dbReference type="NCBI Taxonomy" id="1077348"/>
    <lineage>
        <taxon>Eukaryota</taxon>
        <taxon>Fungi</taxon>
        <taxon>Dikarya</taxon>
        <taxon>Basidiomycota</taxon>
        <taxon>Agaricomycotina</taxon>
        <taxon>Agaricomycetes</taxon>
        <taxon>Polyporales</taxon>
        <taxon>Polyporaceae</taxon>
        <taxon>Ganoderma</taxon>
    </lineage>
</organism>
<dbReference type="STRING" id="1077348.A0A2G8SQY8"/>
<evidence type="ECO:0000256" key="2">
    <source>
        <dbReference type="ARBA" id="ARBA00023002"/>
    </source>
</evidence>
<dbReference type="PANTHER" id="PTHR11732">
    <property type="entry name" value="ALDO/KETO REDUCTASE"/>
    <property type="match status" value="1"/>
</dbReference>
<accession>A0A2G8SQY8</accession>
<feature type="site" description="Lowers pKa of active site Tyr" evidence="5">
    <location>
        <position position="82"/>
    </location>
</feature>
<evidence type="ECO:0000256" key="5">
    <source>
        <dbReference type="PIRSR" id="PIRSR000097-3"/>
    </source>
</evidence>
<dbReference type="InterPro" id="IPR020471">
    <property type="entry name" value="AKR"/>
</dbReference>
<dbReference type="Proteomes" id="UP000230002">
    <property type="component" value="Unassembled WGS sequence"/>
</dbReference>
<name>A0A2G8SQY8_9APHY</name>
<gene>
    <name evidence="7" type="ORF">GSI_01824</name>
</gene>
<feature type="domain" description="NADP-dependent oxidoreductase" evidence="6">
    <location>
        <begin position="20"/>
        <end position="303"/>
    </location>
</feature>
<dbReference type="SUPFAM" id="SSF51430">
    <property type="entry name" value="NAD(P)-linked oxidoreductase"/>
    <property type="match status" value="1"/>
</dbReference>
<dbReference type="EMBL" id="AYKW01000002">
    <property type="protein sequence ID" value="PIL36164.1"/>
    <property type="molecule type" value="Genomic_DNA"/>
</dbReference>
<dbReference type="Pfam" id="PF00248">
    <property type="entry name" value="Aldo_ket_red"/>
    <property type="match status" value="1"/>
</dbReference>
<dbReference type="InterPro" id="IPR023210">
    <property type="entry name" value="NADP_OxRdtase_dom"/>
</dbReference>
<reference evidence="7 8" key="1">
    <citation type="journal article" date="2015" name="Sci. Rep.">
        <title>Chromosome-level genome map provides insights into diverse defense mechanisms in the medicinal fungus Ganoderma sinense.</title>
        <authorList>
            <person name="Zhu Y."/>
            <person name="Xu J."/>
            <person name="Sun C."/>
            <person name="Zhou S."/>
            <person name="Xu H."/>
            <person name="Nelson D.R."/>
            <person name="Qian J."/>
            <person name="Song J."/>
            <person name="Luo H."/>
            <person name="Xiang L."/>
            <person name="Li Y."/>
            <person name="Xu Z."/>
            <person name="Ji A."/>
            <person name="Wang L."/>
            <person name="Lu S."/>
            <person name="Hayward A."/>
            <person name="Sun W."/>
            <person name="Li X."/>
            <person name="Schwartz D.C."/>
            <person name="Wang Y."/>
            <person name="Chen S."/>
        </authorList>
    </citation>
    <scope>NUCLEOTIDE SEQUENCE [LARGE SCALE GENOMIC DNA]</scope>
    <source>
        <strain evidence="7 8">ZZ0214-1</strain>
    </source>
</reference>
<feature type="active site" description="Proton donor" evidence="3">
    <location>
        <position position="53"/>
    </location>
</feature>
<evidence type="ECO:0000256" key="1">
    <source>
        <dbReference type="ARBA" id="ARBA00007905"/>
    </source>
</evidence>
<keyword evidence="2" id="KW-0560">Oxidoreductase</keyword>